<evidence type="ECO:0000313" key="2">
    <source>
        <dbReference type="EMBL" id="KAF4613283.1"/>
    </source>
</evidence>
<dbReference type="EMBL" id="JAACJL010000046">
    <property type="protein sequence ID" value="KAF4613283.1"/>
    <property type="molecule type" value="Genomic_DNA"/>
</dbReference>
<evidence type="ECO:0000313" key="3">
    <source>
        <dbReference type="Proteomes" id="UP000521872"/>
    </source>
</evidence>
<proteinExistence type="predicted"/>
<organism evidence="2 3">
    <name type="scientific">Agrocybe pediades</name>
    <dbReference type="NCBI Taxonomy" id="84607"/>
    <lineage>
        <taxon>Eukaryota</taxon>
        <taxon>Fungi</taxon>
        <taxon>Dikarya</taxon>
        <taxon>Basidiomycota</taxon>
        <taxon>Agaricomycotina</taxon>
        <taxon>Agaricomycetes</taxon>
        <taxon>Agaricomycetidae</taxon>
        <taxon>Agaricales</taxon>
        <taxon>Agaricineae</taxon>
        <taxon>Strophariaceae</taxon>
        <taxon>Agrocybe</taxon>
    </lineage>
</organism>
<dbReference type="Gene3D" id="3.80.10.10">
    <property type="entry name" value="Ribonuclease Inhibitor"/>
    <property type="match status" value="1"/>
</dbReference>
<dbReference type="Gene3D" id="1.20.1280.50">
    <property type="match status" value="1"/>
</dbReference>
<dbReference type="InterPro" id="IPR001810">
    <property type="entry name" value="F-box_dom"/>
</dbReference>
<comment type="caution">
    <text evidence="2">The sequence shown here is derived from an EMBL/GenBank/DDBJ whole genome shotgun (WGS) entry which is preliminary data.</text>
</comment>
<gene>
    <name evidence="2" type="ORF">D9613_011012</name>
</gene>
<accession>A0A8H4QLR5</accession>
<dbReference type="AlphaFoldDB" id="A0A8H4QLR5"/>
<reference evidence="2 3" key="1">
    <citation type="submission" date="2019-12" db="EMBL/GenBank/DDBJ databases">
        <authorList>
            <person name="Floudas D."/>
            <person name="Bentzer J."/>
            <person name="Ahren D."/>
            <person name="Johansson T."/>
            <person name="Persson P."/>
            <person name="Tunlid A."/>
        </authorList>
    </citation>
    <scope>NUCLEOTIDE SEQUENCE [LARGE SCALE GENOMIC DNA]</scope>
    <source>
        <strain evidence="2 3">CBS 102.39</strain>
    </source>
</reference>
<dbReference type="Proteomes" id="UP000521872">
    <property type="component" value="Unassembled WGS sequence"/>
</dbReference>
<evidence type="ECO:0000259" key="1">
    <source>
        <dbReference type="Pfam" id="PF12937"/>
    </source>
</evidence>
<protein>
    <recommendedName>
        <fullName evidence="1">F-box domain-containing protein</fullName>
    </recommendedName>
</protein>
<dbReference type="Pfam" id="PF12937">
    <property type="entry name" value="F-box-like"/>
    <property type="match status" value="1"/>
</dbReference>
<sequence length="376" mass="43027">MELVEKPNHSRDWKIAAIQKKLTAATQKILVAKQHVVDLEEQAGRIKEDLNFLSAPIMCLPPEILIEIFLLQVLCGDRPMDGSMDDMDDMESFCSQYPPQFRIGAVCRTWRRIAWGTSRIWRTIAITFCSTRIETQNQLLQEWIQRSGSSLLDIYLFSEDLKLAGGDPMYRVPFYQPPRETCTAICAAKDRWRTLHSPGFIHLHDHFVAGCVPPTSLHELCLSSPDGECYDLDNITVPWDLRGSLHLKKLDLRMINITELKINWKTITHLNIWICFSENLHFMKELSALESFVVTNMQLGADEGLPFNDTGAFSTLPNLTLLSLDADCETVGCLLSYLTAPKLKDLKLSRPSIRWTQSVIQFFERSSYSLTEWNIL</sequence>
<dbReference type="InterPro" id="IPR032675">
    <property type="entry name" value="LRR_dom_sf"/>
</dbReference>
<feature type="domain" description="F-box" evidence="1">
    <location>
        <begin position="59"/>
        <end position="126"/>
    </location>
</feature>
<dbReference type="SUPFAM" id="SSF52047">
    <property type="entry name" value="RNI-like"/>
    <property type="match status" value="1"/>
</dbReference>
<name>A0A8H4QLR5_9AGAR</name>
<keyword evidence="3" id="KW-1185">Reference proteome</keyword>